<evidence type="ECO:0000313" key="3">
    <source>
        <dbReference type="EMBL" id="KKN00779.1"/>
    </source>
</evidence>
<dbReference type="PANTHER" id="PTHR46118:SF4">
    <property type="entry name" value="PROTEIN ABHD11"/>
    <property type="match status" value="1"/>
</dbReference>
<reference evidence="3" key="1">
    <citation type="journal article" date="2015" name="Nature">
        <title>Complex archaea that bridge the gap between prokaryotes and eukaryotes.</title>
        <authorList>
            <person name="Spang A."/>
            <person name="Saw J.H."/>
            <person name="Jorgensen S.L."/>
            <person name="Zaremba-Niedzwiedzka K."/>
            <person name="Martijn J."/>
            <person name="Lind A.E."/>
            <person name="van Eijk R."/>
            <person name="Schleper C."/>
            <person name="Guy L."/>
            <person name="Ettema T.J."/>
        </authorList>
    </citation>
    <scope>NUCLEOTIDE SEQUENCE</scope>
</reference>
<gene>
    <name evidence="3" type="ORF">LCGC14_1134430</name>
</gene>
<dbReference type="Gene3D" id="3.40.50.1820">
    <property type="entry name" value="alpha/beta hydrolase"/>
    <property type="match status" value="1"/>
</dbReference>
<dbReference type="EMBL" id="LAZR01005336">
    <property type="protein sequence ID" value="KKN00779.1"/>
    <property type="molecule type" value="Genomic_DNA"/>
</dbReference>
<dbReference type="SUPFAM" id="SSF53474">
    <property type="entry name" value="alpha/beta-Hydrolases"/>
    <property type="match status" value="1"/>
</dbReference>
<feature type="domain" description="AB hydrolase-1" evidence="2">
    <location>
        <begin position="16"/>
        <end position="108"/>
    </location>
</feature>
<evidence type="ECO:0000256" key="1">
    <source>
        <dbReference type="ARBA" id="ARBA00022801"/>
    </source>
</evidence>
<organism evidence="3">
    <name type="scientific">marine sediment metagenome</name>
    <dbReference type="NCBI Taxonomy" id="412755"/>
    <lineage>
        <taxon>unclassified sequences</taxon>
        <taxon>metagenomes</taxon>
        <taxon>ecological metagenomes</taxon>
    </lineage>
</organism>
<comment type="caution">
    <text evidence="3">The sequence shown here is derived from an EMBL/GenBank/DDBJ whole genome shotgun (WGS) entry which is preliminary data.</text>
</comment>
<dbReference type="InterPro" id="IPR000073">
    <property type="entry name" value="AB_hydrolase_1"/>
</dbReference>
<proteinExistence type="predicted"/>
<dbReference type="Pfam" id="PF00561">
    <property type="entry name" value="Abhydrolase_1"/>
    <property type="match status" value="1"/>
</dbReference>
<dbReference type="GO" id="GO:0016787">
    <property type="term" value="F:hydrolase activity"/>
    <property type="evidence" value="ECO:0007669"/>
    <property type="project" value="UniProtKB-KW"/>
</dbReference>
<protein>
    <recommendedName>
        <fullName evidence="2">AB hydrolase-1 domain-containing protein</fullName>
    </recommendedName>
</protein>
<dbReference type="InterPro" id="IPR029058">
    <property type="entry name" value="AB_hydrolase_fold"/>
</dbReference>
<dbReference type="PANTHER" id="PTHR46118">
    <property type="entry name" value="PROTEIN ABHD11"/>
    <property type="match status" value="1"/>
</dbReference>
<sequence length="258" mass="29344">MEKRILNSKIEGNGTPLLILHGFLGMLDNWKTLGGQYAEAGFEVHLIDQRNHGQSFWSDIFNYDVLADDLKRYMDYHSIASAILLGHSMGGKTAMQFACEYPGLTKKLLVADIGPKYYPPHHQPIIDGLTSLVPGNLTSRSKADSALKKHITNPGIRQFLLKNLYWIEKGKLAFRFNLDILREKMEEIGENIGTSDTYNGPTLFLRGDRSEYLIDADLPEIKKHFPRAIMETVDNAGHWLHAENPEQFYEKSMSFLTE</sequence>
<accession>A0A0F9M544</accession>
<name>A0A0F9M544_9ZZZZ</name>
<dbReference type="AlphaFoldDB" id="A0A0F9M544"/>
<keyword evidence="1" id="KW-0378">Hydrolase</keyword>
<evidence type="ECO:0000259" key="2">
    <source>
        <dbReference type="Pfam" id="PF00561"/>
    </source>
</evidence>